<keyword evidence="10 14" id="KW-0472">Membrane</keyword>
<dbReference type="PANTHER" id="PTHR36570">
    <property type="entry name" value="DISULFIDE BOND FORMATION PROTEIN B"/>
    <property type="match status" value="1"/>
</dbReference>
<evidence type="ECO:0000256" key="14">
    <source>
        <dbReference type="HAMAP-Rule" id="MF_00286"/>
    </source>
</evidence>
<dbReference type="Proteomes" id="UP000192408">
    <property type="component" value="Unassembled WGS sequence"/>
</dbReference>
<dbReference type="AlphaFoldDB" id="A0A1W1UR64"/>
<dbReference type="InterPro" id="IPR003752">
    <property type="entry name" value="DiS_bond_form_DsbB/BdbC"/>
</dbReference>
<proteinExistence type="inferred from homology"/>
<dbReference type="NCBIfam" id="NF002485">
    <property type="entry name" value="PRK01749.1"/>
    <property type="match status" value="1"/>
</dbReference>
<keyword evidence="6 14" id="KW-0812">Transmembrane</keyword>
<keyword evidence="11 14" id="KW-1015">Disulfide bond</keyword>
<dbReference type="GO" id="GO:0009055">
    <property type="term" value="F:electron transfer activity"/>
    <property type="evidence" value="ECO:0007669"/>
    <property type="project" value="UniProtKB-UniRule"/>
</dbReference>
<organism evidence="16 17">
    <name type="scientific">Pasteurella testudinis DSM 23072</name>
    <dbReference type="NCBI Taxonomy" id="1122938"/>
    <lineage>
        <taxon>Bacteria</taxon>
        <taxon>Pseudomonadati</taxon>
        <taxon>Pseudomonadota</taxon>
        <taxon>Gammaproteobacteria</taxon>
        <taxon>Pasteurellales</taxon>
        <taxon>Pasteurellaceae</taxon>
        <taxon>Pasteurella</taxon>
    </lineage>
</organism>
<evidence type="ECO:0000256" key="8">
    <source>
        <dbReference type="ARBA" id="ARBA00022989"/>
    </source>
</evidence>
<evidence type="ECO:0000256" key="4">
    <source>
        <dbReference type="ARBA" id="ARBA00022475"/>
    </source>
</evidence>
<dbReference type="PANTHER" id="PTHR36570:SF2">
    <property type="entry name" value="DISULFIDE BOND FORMATION PROTEIN B"/>
    <property type="match status" value="1"/>
</dbReference>
<evidence type="ECO:0000256" key="13">
    <source>
        <dbReference type="ARBA" id="ARBA00023284"/>
    </source>
</evidence>
<dbReference type="Gene3D" id="1.20.1550.10">
    <property type="entry name" value="DsbB-like"/>
    <property type="match status" value="1"/>
</dbReference>
<evidence type="ECO:0000256" key="5">
    <source>
        <dbReference type="ARBA" id="ARBA00022519"/>
    </source>
</evidence>
<evidence type="ECO:0000313" key="17">
    <source>
        <dbReference type="Proteomes" id="UP000192408"/>
    </source>
</evidence>
<feature type="topological domain" description="Periplasmic" evidence="14">
    <location>
        <begin position="32"/>
        <end position="49"/>
    </location>
</feature>
<keyword evidence="7 14" id="KW-0249">Electron transport</keyword>
<feature type="transmembrane region" description="Helical" evidence="15">
    <location>
        <begin position="146"/>
        <end position="164"/>
    </location>
</feature>
<feature type="topological domain" description="Periplasmic" evidence="14">
    <location>
        <begin position="91"/>
        <end position="145"/>
    </location>
</feature>
<dbReference type="Pfam" id="PF02600">
    <property type="entry name" value="DsbB"/>
    <property type="match status" value="1"/>
</dbReference>
<gene>
    <name evidence="14" type="primary">dsbB</name>
    <name evidence="16" type="ORF">SAMN05660772_00642</name>
</gene>
<keyword evidence="12 14" id="KW-0143">Chaperone</keyword>
<comment type="similarity">
    <text evidence="2 14">Belongs to the DsbB family.</text>
</comment>
<evidence type="ECO:0000256" key="9">
    <source>
        <dbReference type="ARBA" id="ARBA00023002"/>
    </source>
</evidence>
<dbReference type="InterPro" id="IPR022920">
    <property type="entry name" value="Disulphide_bond_form_DsbB"/>
</dbReference>
<dbReference type="GO" id="GO:0005886">
    <property type="term" value="C:plasma membrane"/>
    <property type="evidence" value="ECO:0007669"/>
    <property type="project" value="UniProtKB-SubCell"/>
</dbReference>
<feature type="topological domain" description="Cytoplasmic" evidence="14">
    <location>
        <begin position="165"/>
        <end position="178"/>
    </location>
</feature>
<evidence type="ECO:0000256" key="11">
    <source>
        <dbReference type="ARBA" id="ARBA00023157"/>
    </source>
</evidence>
<feature type="disulfide bond" description="Redox-active" evidence="14">
    <location>
        <begin position="105"/>
        <end position="131"/>
    </location>
</feature>
<comment type="subcellular location">
    <subcellularLocation>
        <location evidence="1">Cell inner membrane</location>
        <topology evidence="1">Multi-pass membrane protein</topology>
    </subcellularLocation>
    <subcellularLocation>
        <location evidence="14">Cell membrane</location>
        <topology evidence="14">Multi-pass membrane protein</topology>
    </subcellularLocation>
</comment>
<evidence type="ECO:0000256" key="12">
    <source>
        <dbReference type="ARBA" id="ARBA00023186"/>
    </source>
</evidence>
<evidence type="ECO:0000256" key="3">
    <source>
        <dbReference type="ARBA" id="ARBA00022448"/>
    </source>
</evidence>
<dbReference type="RefSeq" id="WP_084256785.1">
    <property type="nucleotide sequence ID" value="NZ_FWWV01000013.1"/>
</dbReference>
<dbReference type="InterPro" id="IPR050183">
    <property type="entry name" value="DsbB"/>
</dbReference>
<sequence length="178" mass="20123">MFHFLKQASLSRGSWFLLLLSCVVFEGAGLYFQHVMKLEPCVMCIYERVAILGIALAAVFAMLAPRLLLVRLLALAIGLFSAVKGLLLALQHTDYQLNPAPWNQCPLMVEFPTTLPLNKWLPQMFEAYGSCSELQWSFLGFAMPQWLIVIFAAYILVLGLVLISQVKPTRSRQRTLFK</sequence>
<evidence type="ECO:0000256" key="10">
    <source>
        <dbReference type="ARBA" id="ARBA00023136"/>
    </source>
</evidence>
<feature type="disulfide bond" description="Redox-active" evidence="14">
    <location>
        <begin position="41"/>
        <end position="44"/>
    </location>
</feature>
<feature type="transmembrane region" description="Helical" evidence="15">
    <location>
        <begin position="12"/>
        <end position="33"/>
    </location>
</feature>
<comment type="function">
    <text evidence="14">Required for disulfide bond formation in some periplasmic proteins. Acts by oxidizing the DsbA protein.</text>
</comment>
<dbReference type="GO" id="GO:0015035">
    <property type="term" value="F:protein-disulfide reductase activity"/>
    <property type="evidence" value="ECO:0007669"/>
    <property type="project" value="UniProtKB-UniRule"/>
</dbReference>
<evidence type="ECO:0000256" key="2">
    <source>
        <dbReference type="ARBA" id="ARBA00008823"/>
    </source>
</evidence>
<keyword evidence="3 14" id="KW-0813">Transport</keyword>
<feature type="topological domain" description="Cytoplasmic" evidence="14">
    <location>
        <begin position="1"/>
        <end position="14"/>
    </location>
</feature>
<keyword evidence="5" id="KW-0997">Cell inner membrane</keyword>
<keyword evidence="4 14" id="KW-1003">Cell membrane</keyword>
<feature type="transmembrane region" description="Helical" evidence="15">
    <location>
        <begin position="72"/>
        <end position="90"/>
    </location>
</feature>
<evidence type="ECO:0000256" key="1">
    <source>
        <dbReference type="ARBA" id="ARBA00004429"/>
    </source>
</evidence>
<dbReference type="InterPro" id="IPR023380">
    <property type="entry name" value="DsbB-like_sf"/>
</dbReference>
<protein>
    <recommendedName>
        <fullName evidence="14">Disulfide bond formation protein B</fullName>
    </recommendedName>
    <alternativeName>
        <fullName evidence="14">Disulfide oxidoreductase</fullName>
    </alternativeName>
</protein>
<name>A0A1W1UR64_9PAST</name>
<evidence type="ECO:0000256" key="15">
    <source>
        <dbReference type="SAM" id="Phobius"/>
    </source>
</evidence>
<accession>A0A1W1UR64</accession>
<keyword evidence="8 14" id="KW-1133">Transmembrane helix</keyword>
<comment type="caution">
    <text evidence="14">Lacks conserved residue(s) required for the propagation of feature annotation.</text>
</comment>
<keyword evidence="13 14" id="KW-0676">Redox-active center</keyword>
<keyword evidence="9 14" id="KW-0560">Oxidoreductase</keyword>
<evidence type="ECO:0000313" key="16">
    <source>
        <dbReference type="EMBL" id="SMB83605.1"/>
    </source>
</evidence>
<keyword evidence="17" id="KW-1185">Reference proteome</keyword>
<evidence type="ECO:0000256" key="6">
    <source>
        <dbReference type="ARBA" id="ARBA00022692"/>
    </source>
</evidence>
<dbReference type="SUPFAM" id="SSF158442">
    <property type="entry name" value="DsbB-like"/>
    <property type="match status" value="1"/>
</dbReference>
<dbReference type="STRING" id="1122938.SAMN05660772_00642"/>
<dbReference type="GO" id="GO:0006457">
    <property type="term" value="P:protein folding"/>
    <property type="evidence" value="ECO:0007669"/>
    <property type="project" value="InterPro"/>
</dbReference>
<reference evidence="17" key="1">
    <citation type="submission" date="2017-04" db="EMBL/GenBank/DDBJ databases">
        <authorList>
            <person name="Varghese N."/>
            <person name="Submissions S."/>
        </authorList>
    </citation>
    <scope>NUCLEOTIDE SEQUENCE [LARGE SCALE GENOMIC DNA]</scope>
    <source>
        <strain evidence="17">DSM 23072</strain>
    </source>
</reference>
<feature type="transmembrane region" description="Helical" evidence="15">
    <location>
        <begin position="45"/>
        <end position="65"/>
    </location>
</feature>
<dbReference type="HAMAP" id="MF_00286">
    <property type="entry name" value="DsbB"/>
    <property type="match status" value="1"/>
</dbReference>
<evidence type="ECO:0000256" key="7">
    <source>
        <dbReference type="ARBA" id="ARBA00022982"/>
    </source>
</evidence>
<dbReference type="EMBL" id="FWWV01000013">
    <property type="protein sequence ID" value="SMB83605.1"/>
    <property type="molecule type" value="Genomic_DNA"/>
</dbReference>